<organism evidence="1 2">
    <name type="scientific">Massilia aerilata</name>
    <dbReference type="NCBI Taxonomy" id="453817"/>
    <lineage>
        <taxon>Bacteria</taxon>
        <taxon>Pseudomonadati</taxon>
        <taxon>Pseudomonadota</taxon>
        <taxon>Betaproteobacteria</taxon>
        <taxon>Burkholderiales</taxon>
        <taxon>Oxalobacteraceae</taxon>
        <taxon>Telluria group</taxon>
        <taxon>Massilia</taxon>
    </lineage>
</organism>
<name>A0ABW0RXE7_9BURK</name>
<comment type="caution">
    <text evidence="1">The sequence shown here is derived from an EMBL/GenBank/DDBJ whole genome shotgun (WGS) entry which is preliminary data.</text>
</comment>
<accession>A0ABW0RXE7</accession>
<evidence type="ECO:0000313" key="2">
    <source>
        <dbReference type="Proteomes" id="UP001596086"/>
    </source>
</evidence>
<dbReference type="Proteomes" id="UP001596086">
    <property type="component" value="Unassembled WGS sequence"/>
</dbReference>
<gene>
    <name evidence="1" type="ORF">ACFPO9_06715</name>
</gene>
<dbReference type="EMBL" id="JBHSMZ010000004">
    <property type="protein sequence ID" value="MFC5548205.1"/>
    <property type="molecule type" value="Genomic_DNA"/>
</dbReference>
<reference evidence="2" key="1">
    <citation type="journal article" date="2019" name="Int. J. Syst. Evol. Microbiol.">
        <title>The Global Catalogue of Microorganisms (GCM) 10K type strain sequencing project: providing services to taxonomists for standard genome sequencing and annotation.</title>
        <authorList>
            <consortium name="The Broad Institute Genomics Platform"/>
            <consortium name="The Broad Institute Genome Sequencing Center for Infectious Disease"/>
            <person name="Wu L."/>
            <person name="Ma J."/>
        </authorList>
    </citation>
    <scope>NUCLEOTIDE SEQUENCE [LARGE SCALE GENOMIC DNA]</scope>
    <source>
        <strain evidence="2">CGMCC 4.5798</strain>
    </source>
</reference>
<evidence type="ECO:0000313" key="1">
    <source>
        <dbReference type="EMBL" id="MFC5548205.1"/>
    </source>
</evidence>
<proteinExistence type="predicted"/>
<dbReference type="RefSeq" id="WP_379768706.1">
    <property type="nucleotide sequence ID" value="NZ_JBHSMZ010000004.1"/>
</dbReference>
<protein>
    <submittedName>
        <fullName evidence="1">Uncharacterized protein</fullName>
    </submittedName>
</protein>
<keyword evidence="2" id="KW-1185">Reference proteome</keyword>
<sequence>MDAIRYVTFDTTGALTGCYLQAPPEEHAGCMIVVAEELAVTWASYHANEARDGIELAPPAPPAPAKVPQQVTMRQARLALLGDGKLSLVDAAIDSLDSPERETARIEWDYSSTVLRDRPLVVLLGQELGLDEEALDQLFITAAGL</sequence>